<dbReference type="InterPro" id="IPR003812">
    <property type="entry name" value="Fido"/>
</dbReference>
<evidence type="ECO:0000256" key="2">
    <source>
        <dbReference type="PIRSR" id="PIRSR640198-2"/>
    </source>
</evidence>
<accession>A0A1C3ETF1</accession>
<keyword evidence="2" id="KW-0067">ATP-binding</keyword>
<dbReference type="PROSITE" id="PS51459">
    <property type="entry name" value="FIDO"/>
    <property type="match status" value="1"/>
</dbReference>
<evidence type="ECO:0000259" key="4">
    <source>
        <dbReference type="PROSITE" id="PS51459"/>
    </source>
</evidence>
<dbReference type="Gene3D" id="1.10.3290.10">
    <property type="entry name" value="Fido-like domain"/>
    <property type="match status" value="1"/>
</dbReference>
<reference evidence="5 6" key="1">
    <citation type="submission" date="2016-05" db="EMBL/GenBank/DDBJ databases">
        <title>Genomic and physiological characterization of Planctopirus sp. isolated from fresh water lake.</title>
        <authorList>
            <person name="Subhash Y."/>
            <person name="Ramana C."/>
        </authorList>
    </citation>
    <scope>NUCLEOTIDE SEQUENCE [LARGE SCALE GENOMIC DNA]</scope>
    <source>
        <strain evidence="5 6">JC280</strain>
    </source>
</reference>
<evidence type="ECO:0000313" key="6">
    <source>
        <dbReference type="Proteomes" id="UP000094828"/>
    </source>
</evidence>
<dbReference type="PANTHER" id="PTHR13504">
    <property type="entry name" value="FIDO DOMAIN-CONTAINING PROTEIN DDB_G0283145"/>
    <property type="match status" value="1"/>
</dbReference>
<dbReference type="PANTHER" id="PTHR13504:SF38">
    <property type="entry name" value="FIDO DOMAIN-CONTAINING PROTEIN"/>
    <property type="match status" value="1"/>
</dbReference>
<gene>
    <name evidence="5" type="ORF">A6X21_01990</name>
</gene>
<keyword evidence="6" id="KW-1185">Reference proteome</keyword>
<keyword evidence="3" id="KW-1133">Transmembrane helix</keyword>
<dbReference type="OrthoDB" id="9813719at2"/>
<feature type="active site" evidence="1">
    <location>
        <position position="226"/>
    </location>
</feature>
<dbReference type="Pfam" id="PF02661">
    <property type="entry name" value="Fic"/>
    <property type="match status" value="1"/>
</dbReference>
<keyword evidence="3" id="KW-0812">Transmembrane</keyword>
<comment type="caution">
    <text evidence="5">The sequence shown here is derived from an EMBL/GenBank/DDBJ whole genome shotgun (WGS) entry which is preliminary data.</text>
</comment>
<sequence length="506" mass="57632">MSSQEPVSRQWSPIEDLPEDWRETLVDKSVQAAMQAWIDRAEELRQSEAYKEFTERLHRRWSIETGIIEDAYTVSRSATETLIQHGLDAALISHEDVGNEEPIEVLRKIEDHQRAIQGLYSFASDQRPLGVSFIRELHQVLMAHQQTYLAVDQFGNRGPRQLKLGDWKTWPNHVDLPGGGRFEYCPPEQVASEMDQLVEWHRKHLETGVPPDIEAAWLHHRFTLIHPFEDGNGRVARTLATMVLLKGRWLPMVIDRKEKPQYIDAIRKADKGDLQPLVRLVNLNQIKEVRTAASLSIMISKGVTPINERIKSIANRLTELADSNAISHNEGIYRSSVLWTSANQVLKQTANDLNEALSEVDRNSIIKGRLRAEVAFSAYSDYQANLYTEQLMAAASTLGYSANWIAHHQWCALSLNLKNAFKLIFSFHAIGQAALGLFGCLPFVYKREGALDDRSELTTTWSGPFLLSESPFEFVDTEDVANIVLRFDPWLEARISEALAIWERDL</sequence>
<dbReference type="EMBL" id="LYDR01000020">
    <property type="protein sequence ID" value="ODA36479.1"/>
    <property type="molecule type" value="Genomic_DNA"/>
</dbReference>
<organism evidence="5 6">
    <name type="scientific">Planctopirus hydrillae</name>
    <dbReference type="NCBI Taxonomy" id="1841610"/>
    <lineage>
        <taxon>Bacteria</taxon>
        <taxon>Pseudomonadati</taxon>
        <taxon>Planctomycetota</taxon>
        <taxon>Planctomycetia</taxon>
        <taxon>Planctomycetales</taxon>
        <taxon>Planctomycetaceae</taxon>
        <taxon>Planctopirus</taxon>
    </lineage>
</organism>
<evidence type="ECO:0000256" key="1">
    <source>
        <dbReference type="PIRSR" id="PIRSR640198-1"/>
    </source>
</evidence>
<feature type="binding site" evidence="2">
    <location>
        <begin position="230"/>
        <end position="237"/>
    </location>
    <ligand>
        <name>ATP</name>
        <dbReference type="ChEBI" id="CHEBI:30616"/>
    </ligand>
</feature>
<feature type="domain" description="Fido" evidence="4">
    <location>
        <begin position="129"/>
        <end position="283"/>
    </location>
</feature>
<name>A0A1C3ETF1_9PLAN</name>
<dbReference type="RefSeq" id="WP_068845487.1">
    <property type="nucleotide sequence ID" value="NZ_LYDR01000020.1"/>
</dbReference>
<dbReference type="Proteomes" id="UP000094828">
    <property type="component" value="Unassembled WGS sequence"/>
</dbReference>
<feature type="transmembrane region" description="Helical" evidence="3">
    <location>
        <begin position="423"/>
        <end position="445"/>
    </location>
</feature>
<dbReference type="InterPro" id="IPR040198">
    <property type="entry name" value="Fido_containing"/>
</dbReference>
<dbReference type="GO" id="GO:0005524">
    <property type="term" value="F:ATP binding"/>
    <property type="evidence" value="ECO:0007669"/>
    <property type="project" value="UniProtKB-KW"/>
</dbReference>
<dbReference type="AlphaFoldDB" id="A0A1C3ETF1"/>
<protein>
    <recommendedName>
        <fullName evidence="4">Fido domain-containing protein</fullName>
    </recommendedName>
</protein>
<keyword evidence="2" id="KW-0547">Nucleotide-binding</keyword>
<proteinExistence type="predicted"/>
<dbReference type="InterPro" id="IPR036597">
    <property type="entry name" value="Fido-like_dom_sf"/>
</dbReference>
<evidence type="ECO:0000313" key="5">
    <source>
        <dbReference type="EMBL" id="ODA36479.1"/>
    </source>
</evidence>
<dbReference type="SUPFAM" id="SSF140931">
    <property type="entry name" value="Fic-like"/>
    <property type="match status" value="1"/>
</dbReference>
<dbReference type="STRING" id="1841610.A6X21_01990"/>
<evidence type="ECO:0000256" key="3">
    <source>
        <dbReference type="SAM" id="Phobius"/>
    </source>
</evidence>
<keyword evidence="3" id="KW-0472">Membrane</keyword>